<evidence type="ECO:0000256" key="10">
    <source>
        <dbReference type="ARBA" id="ARBA00023049"/>
    </source>
</evidence>
<dbReference type="OrthoDB" id="100605at2"/>
<evidence type="ECO:0000256" key="12">
    <source>
        <dbReference type="ARBA" id="ARBA00031533"/>
    </source>
</evidence>
<dbReference type="PROSITE" id="PS51257">
    <property type="entry name" value="PROKAR_LIPOPROTEIN"/>
    <property type="match status" value="1"/>
</dbReference>
<dbReference type="Pfam" id="PF01433">
    <property type="entry name" value="Peptidase_M1"/>
    <property type="match status" value="1"/>
</dbReference>
<evidence type="ECO:0000259" key="14">
    <source>
        <dbReference type="Pfam" id="PF01433"/>
    </source>
</evidence>
<evidence type="ECO:0000256" key="3">
    <source>
        <dbReference type="ARBA" id="ARBA00010136"/>
    </source>
</evidence>
<keyword evidence="9" id="KW-0862">Zinc</keyword>
<proteinExistence type="inferred from homology"/>
<reference evidence="15 16" key="1">
    <citation type="journal article" date="2013" name="Stand. Genomic Sci.">
        <title>Genomic Encyclopedia of Type Strains, Phase I: The one thousand microbial genomes (KMG-I) project.</title>
        <authorList>
            <person name="Kyrpides N.C."/>
            <person name="Woyke T."/>
            <person name="Eisen J.A."/>
            <person name="Garrity G."/>
            <person name="Lilburn T.G."/>
            <person name="Beck B.J."/>
            <person name="Whitman W.B."/>
            <person name="Hugenholtz P."/>
            <person name="Klenk H.P."/>
        </authorList>
    </citation>
    <scope>NUCLEOTIDE SEQUENCE [LARGE SCALE GENOMIC DNA]</scope>
    <source>
        <strain evidence="15 16">DSM 45044</strain>
    </source>
</reference>
<dbReference type="CDD" id="cd09603">
    <property type="entry name" value="M1_APN_like"/>
    <property type="match status" value="1"/>
</dbReference>
<evidence type="ECO:0000256" key="5">
    <source>
        <dbReference type="ARBA" id="ARBA00015611"/>
    </source>
</evidence>
<evidence type="ECO:0000313" key="15">
    <source>
        <dbReference type="EMBL" id="TWJ14926.1"/>
    </source>
</evidence>
<keyword evidence="16" id="KW-1185">Reference proteome</keyword>
<accession>A0A562VAM0</accession>
<keyword evidence="7" id="KW-0479">Metal-binding</keyword>
<keyword evidence="10" id="KW-0482">Metalloprotease</keyword>
<dbReference type="EMBL" id="VLLL01000005">
    <property type="protein sequence ID" value="TWJ14926.1"/>
    <property type="molecule type" value="Genomic_DNA"/>
</dbReference>
<dbReference type="AlphaFoldDB" id="A0A562VAM0"/>
<dbReference type="EC" id="3.4.11.2" evidence="4"/>
<dbReference type="PRINTS" id="PR00756">
    <property type="entry name" value="ALADIPTASE"/>
</dbReference>
<feature type="region of interest" description="Disordered" evidence="13">
    <location>
        <begin position="27"/>
        <end position="56"/>
    </location>
</feature>
<keyword evidence="6" id="KW-0645">Protease</keyword>
<dbReference type="InterPro" id="IPR027268">
    <property type="entry name" value="Peptidase_M4/M1_CTD_sf"/>
</dbReference>
<comment type="similarity">
    <text evidence="3">Belongs to the peptidase M1 family.</text>
</comment>
<evidence type="ECO:0000256" key="8">
    <source>
        <dbReference type="ARBA" id="ARBA00022801"/>
    </source>
</evidence>
<dbReference type="RefSeq" id="WP_147132773.1">
    <property type="nucleotide sequence ID" value="NZ_BAABIJ010000001.1"/>
</dbReference>
<sequence length="489" mass="52869">MTPRLRGGLAGALTVGLLASGCGVTSAPLVEGESPEAEQEVPADLDLGRSEPVTDPFYPEFGNASIDVLHYGLDLGYEPETLTLTGEATLTVRPVADGDELAVDLAAGMRVSQVTVDGEPADFTQEQYDLTIAAPVVADRRVTVVVEYAGSPETVPAPAERGDMSMGIGASTDPATGALWSFQEPFGALTWYPVNDHPSDEALYDIRLTVPEGFAGVASGSFAGREGNTFHWTSDEPVASYLTTIAVDRYEMTEMTGPDGLPITVWIPPQYAGFAPILDAMPEMIEWLTERYGPYPFDSAGVVLVGGESAMETQEMITFSGDMVNWPGVDDGYIAGVVVHELAHQWFGNAVTPQDWSHLWLNEGAATYVEQMWNVDQGHTTEAEVIEGWIEDDEYLRMAYGPPGEPDPQAFASSNSYVCPALMLYALRAEIGGADAVDALLRAWVEEFDNRSATRDDFVSFVDSHTGEDLTDFLDEWLDSERTPPVEAP</sequence>
<evidence type="ECO:0000256" key="13">
    <source>
        <dbReference type="SAM" id="MobiDB-lite"/>
    </source>
</evidence>
<feature type="compositionally biased region" description="Acidic residues" evidence="13">
    <location>
        <begin position="33"/>
        <end position="43"/>
    </location>
</feature>
<dbReference type="InterPro" id="IPR050344">
    <property type="entry name" value="Peptidase_M1_aminopeptidases"/>
</dbReference>
<keyword evidence="8" id="KW-0378">Hydrolase</keyword>
<dbReference type="SUPFAM" id="SSF63737">
    <property type="entry name" value="Leukotriene A4 hydrolase N-terminal domain"/>
    <property type="match status" value="1"/>
</dbReference>
<dbReference type="Proteomes" id="UP000321617">
    <property type="component" value="Unassembled WGS sequence"/>
</dbReference>
<dbReference type="PANTHER" id="PTHR11533">
    <property type="entry name" value="PROTEASE M1 ZINC METALLOPROTEASE"/>
    <property type="match status" value="1"/>
</dbReference>
<evidence type="ECO:0000256" key="7">
    <source>
        <dbReference type="ARBA" id="ARBA00022723"/>
    </source>
</evidence>
<dbReference type="GO" id="GO:0008237">
    <property type="term" value="F:metallopeptidase activity"/>
    <property type="evidence" value="ECO:0007669"/>
    <property type="project" value="UniProtKB-KW"/>
</dbReference>
<comment type="catalytic activity">
    <reaction evidence="1">
        <text>Release of an N-terminal amino acid, Xaa-|-Yaa- from a peptide, amide or arylamide. Xaa is preferably Ala, but may be most amino acids including Pro (slow action). When a terminal hydrophobic residue is followed by a prolyl residue, the two may be released as an intact Xaa-Pro dipeptide.</text>
        <dbReference type="EC" id="3.4.11.2"/>
    </reaction>
</comment>
<name>A0A562VAM0_9ACTN</name>
<evidence type="ECO:0000256" key="6">
    <source>
        <dbReference type="ARBA" id="ARBA00022670"/>
    </source>
</evidence>
<evidence type="ECO:0000256" key="9">
    <source>
        <dbReference type="ARBA" id="ARBA00022833"/>
    </source>
</evidence>
<feature type="domain" description="Peptidase M1 membrane alanine aminopeptidase" evidence="14">
    <location>
        <begin position="278"/>
        <end position="477"/>
    </location>
</feature>
<evidence type="ECO:0000256" key="2">
    <source>
        <dbReference type="ARBA" id="ARBA00001947"/>
    </source>
</evidence>
<evidence type="ECO:0000256" key="1">
    <source>
        <dbReference type="ARBA" id="ARBA00000098"/>
    </source>
</evidence>
<dbReference type="GO" id="GO:0016285">
    <property type="term" value="F:alanyl aminopeptidase activity"/>
    <property type="evidence" value="ECO:0007669"/>
    <property type="project" value="UniProtKB-EC"/>
</dbReference>
<dbReference type="InterPro" id="IPR001930">
    <property type="entry name" value="Peptidase_M1"/>
</dbReference>
<evidence type="ECO:0000256" key="4">
    <source>
        <dbReference type="ARBA" id="ARBA00012564"/>
    </source>
</evidence>
<dbReference type="SUPFAM" id="SSF55486">
    <property type="entry name" value="Metalloproteases ('zincins'), catalytic domain"/>
    <property type="match status" value="1"/>
</dbReference>
<comment type="caution">
    <text evidence="15">The sequence shown here is derived from an EMBL/GenBank/DDBJ whole genome shotgun (WGS) entry which is preliminary data.</text>
</comment>
<evidence type="ECO:0000313" key="16">
    <source>
        <dbReference type="Proteomes" id="UP000321617"/>
    </source>
</evidence>
<comment type="cofactor">
    <cofactor evidence="2">
        <name>Zn(2+)</name>
        <dbReference type="ChEBI" id="CHEBI:29105"/>
    </cofactor>
</comment>
<dbReference type="InterPro" id="IPR014782">
    <property type="entry name" value="Peptidase_M1_dom"/>
</dbReference>
<dbReference type="GO" id="GO:0008270">
    <property type="term" value="F:zinc ion binding"/>
    <property type="evidence" value="ECO:0007669"/>
    <property type="project" value="InterPro"/>
</dbReference>
<protein>
    <recommendedName>
        <fullName evidence="5">Aminopeptidase N</fullName>
        <ecNumber evidence="4">3.4.11.2</ecNumber>
    </recommendedName>
    <alternativeName>
        <fullName evidence="11">Alanine aminopeptidase</fullName>
    </alternativeName>
    <alternativeName>
        <fullName evidence="12">Lysyl aminopeptidase</fullName>
    </alternativeName>
</protein>
<dbReference type="InterPro" id="IPR042097">
    <property type="entry name" value="Aminopeptidase_N-like_N_sf"/>
</dbReference>
<gene>
    <name evidence="15" type="ORF">LX16_0620</name>
</gene>
<evidence type="ECO:0000256" key="11">
    <source>
        <dbReference type="ARBA" id="ARBA00029811"/>
    </source>
</evidence>
<dbReference type="PANTHER" id="PTHR11533:SF297">
    <property type="entry name" value="AMINOPEPTIDASE N"/>
    <property type="match status" value="1"/>
</dbReference>
<dbReference type="GO" id="GO:0006508">
    <property type="term" value="P:proteolysis"/>
    <property type="evidence" value="ECO:0007669"/>
    <property type="project" value="UniProtKB-KW"/>
</dbReference>
<dbReference type="Gene3D" id="1.10.390.10">
    <property type="entry name" value="Neutral Protease Domain 2"/>
    <property type="match status" value="1"/>
</dbReference>
<organism evidence="15 16">
    <name type="scientific">Stackebrandtia albiflava</name>
    <dbReference type="NCBI Taxonomy" id="406432"/>
    <lineage>
        <taxon>Bacteria</taxon>
        <taxon>Bacillati</taxon>
        <taxon>Actinomycetota</taxon>
        <taxon>Actinomycetes</taxon>
        <taxon>Glycomycetales</taxon>
        <taxon>Glycomycetaceae</taxon>
        <taxon>Stackebrandtia</taxon>
    </lineage>
</organism>
<dbReference type="Gene3D" id="2.60.40.1730">
    <property type="entry name" value="tricorn interacting facor f3 domain"/>
    <property type="match status" value="1"/>
</dbReference>